<dbReference type="GO" id="GO:0005829">
    <property type="term" value="C:cytosol"/>
    <property type="evidence" value="ECO:0007669"/>
    <property type="project" value="TreeGrafter"/>
</dbReference>
<dbReference type="EMBL" id="JAGSYN010000181">
    <property type="protein sequence ID" value="KAG7662315.1"/>
    <property type="molecule type" value="Genomic_DNA"/>
</dbReference>
<dbReference type="Proteomes" id="UP000694255">
    <property type="component" value="Unassembled WGS sequence"/>
</dbReference>
<evidence type="ECO:0000256" key="2">
    <source>
        <dbReference type="ARBA" id="ARBA00022942"/>
    </source>
</evidence>
<dbReference type="PROSITE" id="PS50250">
    <property type="entry name" value="PCI"/>
    <property type="match status" value="1"/>
</dbReference>
<evidence type="ECO:0000313" key="5">
    <source>
        <dbReference type="Proteomes" id="UP000694255"/>
    </source>
</evidence>
<dbReference type="FunFam" id="1.25.40.990:FF:000018">
    <property type="entry name" value="26S proteasome regulatory subunit"/>
    <property type="match status" value="1"/>
</dbReference>
<dbReference type="PANTHER" id="PTHR12387:SF0">
    <property type="entry name" value="26S PROTEASOME NON-ATPASE REGULATORY SUBUNIT 8"/>
    <property type="match status" value="1"/>
</dbReference>
<protein>
    <submittedName>
        <fullName evidence="4">Rpn12</fullName>
    </submittedName>
</protein>
<dbReference type="RefSeq" id="XP_049262548.1">
    <property type="nucleotide sequence ID" value="XM_049408144.1"/>
</dbReference>
<comment type="caution">
    <text evidence="4">The sequence shown here is derived from an EMBL/GenBank/DDBJ whole genome shotgun (WGS) entry which is preliminary data.</text>
</comment>
<dbReference type="AlphaFoldDB" id="A0A8J5UVM7"/>
<organism evidence="4 5">
    <name type="scientific">[Candida] subhashii</name>
    <dbReference type="NCBI Taxonomy" id="561895"/>
    <lineage>
        <taxon>Eukaryota</taxon>
        <taxon>Fungi</taxon>
        <taxon>Dikarya</taxon>
        <taxon>Ascomycota</taxon>
        <taxon>Saccharomycotina</taxon>
        <taxon>Pichiomycetes</taxon>
        <taxon>Debaryomycetaceae</taxon>
        <taxon>Spathaspora</taxon>
    </lineage>
</organism>
<gene>
    <name evidence="4" type="ORF">J8A68_004209</name>
</gene>
<dbReference type="InterPro" id="IPR006746">
    <property type="entry name" value="26S_Psome_Rpn12"/>
</dbReference>
<proteinExistence type="inferred from homology"/>
<dbReference type="GO" id="GO:0043161">
    <property type="term" value="P:proteasome-mediated ubiquitin-dependent protein catabolic process"/>
    <property type="evidence" value="ECO:0007669"/>
    <property type="project" value="TreeGrafter"/>
</dbReference>
<feature type="domain" description="PCI" evidence="3">
    <location>
        <begin position="75"/>
        <end position="250"/>
    </location>
</feature>
<dbReference type="PANTHER" id="PTHR12387">
    <property type="entry name" value="26S PROTEASOME NON-ATPASE REGULATORY SUBUNIT 8"/>
    <property type="match status" value="1"/>
</dbReference>
<dbReference type="GO" id="GO:0005634">
    <property type="term" value="C:nucleus"/>
    <property type="evidence" value="ECO:0007669"/>
    <property type="project" value="TreeGrafter"/>
</dbReference>
<reference evidence="4 5" key="1">
    <citation type="journal article" date="2021" name="DNA Res.">
        <title>Genome analysis of Candida subhashii reveals its hybrid nature and dual mitochondrial genome conformations.</title>
        <authorList>
            <person name="Mixao V."/>
            <person name="Hegedusova E."/>
            <person name="Saus E."/>
            <person name="Pryszcz L.P."/>
            <person name="Cillingova A."/>
            <person name="Nosek J."/>
            <person name="Gabaldon T."/>
        </authorList>
    </citation>
    <scope>NUCLEOTIDE SEQUENCE [LARGE SCALE GENOMIC DNA]</scope>
    <source>
        <strain evidence="4 5">CBS 10753</strain>
    </source>
</reference>
<sequence length="274" mass="31953">MLQKLTAELYSSFDSEQYDKCQALLVPIKIELIKHGLLIPKVTNTSTKDQINDLKIAQRILEIGALSSLLTNNYQGFENYFAQLRPFYTCNGLHKRKHINTDATKIISLYLLYLLSQGLISKFHIELELIYNSPQYDVEQDKYLLFPINLESNLMEGNYIKIWKLLKEEKNLPCKEYIHFIDTLITALRFEIAKSLEKTYESIPISNCKNLLYLPQEQSDSSFEKLLRETLEVDNWKFENGIIYFTKNETELNVDNESVIKNVLGYAEQIESIV</sequence>
<comment type="similarity">
    <text evidence="1">Belongs to the proteasome subunit S14 family.</text>
</comment>
<accession>A0A8J5UVM7</accession>
<name>A0A8J5UVM7_9ASCO</name>
<evidence type="ECO:0000259" key="3">
    <source>
        <dbReference type="PROSITE" id="PS50250"/>
    </source>
</evidence>
<keyword evidence="2" id="KW-0647">Proteasome</keyword>
<keyword evidence="5" id="KW-1185">Reference proteome</keyword>
<dbReference type="GO" id="GO:0008541">
    <property type="term" value="C:proteasome regulatory particle, lid subcomplex"/>
    <property type="evidence" value="ECO:0007669"/>
    <property type="project" value="TreeGrafter"/>
</dbReference>
<dbReference type="InterPro" id="IPR000717">
    <property type="entry name" value="PCI_dom"/>
</dbReference>
<dbReference type="GeneID" id="73471009"/>
<dbReference type="Pfam" id="PF10075">
    <property type="entry name" value="CSN8_PSD8_EIF3K"/>
    <property type="match status" value="1"/>
</dbReference>
<evidence type="ECO:0000256" key="1">
    <source>
        <dbReference type="ARBA" id="ARBA00009627"/>
    </source>
</evidence>
<dbReference type="InterPro" id="IPR033464">
    <property type="entry name" value="CSN8_PSD8_EIF3K"/>
</dbReference>
<dbReference type="OrthoDB" id="8775810at2759"/>
<evidence type="ECO:0000313" key="4">
    <source>
        <dbReference type="EMBL" id="KAG7662315.1"/>
    </source>
</evidence>